<evidence type="ECO:0000313" key="2">
    <source>
        <dbReference type="EMBL" id="OCT75093.1"/>
    </source>
</evidence>
<organism evidence="2 3">
    <name type="scientific">Xenopus laevis</name>
    <name type="common">African clawed frog</name>
    <dbReference type="NCBI Taxonomy" id="8355"/>
    <lineage>
        <taxon>Eukaryota</taxon>
        <taxon>Metazoa</taxon>
        <taxon>Chordata</taxon>
        <taxon>Craniata</taxon>
        <taxon>Vertebrata</taxon>
        <taxon>Euteleostomi</taxon>
        <taxon>Amphibia</taxon>
        <taxon>Batrachia</taxon>
        <taxon>Anura</taxon>
        <taxon>Pipoidea</taxon>
        <taxon>Pipidae</taxon>
        <taxon>Xenopodinae</taxon>
        <taxon>Xenopus</taxon>
        <taxon>Xenopus</taxon>
    </lineage>
</organism>
<proteinExistence type="predicted"/>
<accession>A0A974HEM5</accession>
<dbReference type="Pfam" id="PF26215">
    <property type="entry name" value="HTH_animal"/>
    <property type="match status" value="1"/>
</dbReference>
<dbReference type="EMBL" id="CM004477">
    <property type="protein sequence ID" value="OCT75093.1"/>
    <property type="molecule type" value="Genomic_DNA"/>
</dbReference>
<protein>
    <recommendedName>
        <fullName evidence="1">Helix-turn-helix domain-containing protein</fullName>
    </recommendedName>
</protein>
<gene>
    <name evidence="2" type="ORF">XELAEV_18034083mg</name>
</gene>
<feature type="domain" description="Helix-turn-helix" evidence="1">
    <location>
        <begin position="2"/>
        <end position="59"/>
    </location>
</feature>
<sequence>MLMYDSFHPPGMTEGLTKSQLVRCIHITSDTNVYEKMSKKFVDTFKELGYPEKLLRKSKNQIDHIPREELFKGNKKETTISRIPFVTTYACPSKEVRKVIRKYCSIVMNDPSTSRIFIQYSLFAYRRGRSLGDQLVHNDVGPSQQKQTQRFLDKPVIVTFSCLLCQHFNGIIKGANVSHMYVHQCCTPIEISM</sequence>
<dbReference type="PANTHER" id="PTHR21301">
    <property type="entry name" value="REVERSE TRANSCRIPTASE"/>
    <property type="match status" value="1"/>
</dbReference>
<name>A0A974HEM5_XENLA</name>
<reference evidence="3" key="1">
    <citation type="journal article" date="2016" name="Nature">
        <title>Genome evolution in the allotetraploid frog Xenopus laevis.</title>
        <authorList>
            <person name="Session A.M."/>
            <person name="Uno Y."/>
            <person name="Kwon T."/>
            <person name="Chapman J.A."/>
            <person name="Toyoda A."/>
            <person name="Takahashi S."/>
            <person name="Fukui A."/>
            <person name="Hikosaka A."/>
            <person name="Suzuki A."/>
            <person name="Kondo M."/>
            <person name="van Heeringen S.J."/>
            <person name="Quigley I."/>
            <person name="Heinz S."/>
            <person name="Ogino H."/>
            <person name="Ochi H."/>
            <person name="Hellsten U."/>
            <person name="Lyons J.B."/>
            <person name="Simakov O."/>
            <person name="Putnam N."/>
            <person name="Stites J."/>
            <person name="Kuroki Y."/>
            <person name="Tanaka T."/>
            <person name="Michiue T."/>
            <person name="Watanabe M."/>
            <person name="Bogdanovic O."/>
            <person name="Lister R."/>
            <person name="Georgiou G."/>
            <person name="Paranjpe S.S."/>
            <person name="van Kruijsbergen I."/>
            <person name="Shu S."/>
            <person name="Carlson J."/>
            <person name="Kinoshita T."/>
            <person name="Ohta Y."/>
            <person name="Mawaribuchi S."/>
            <person name="Jenkins J."/>
            <person name="Grimwood J."/>
            <person name="Schmutz J."/>
            <person name="Mitros T."/>
            <person name="Mozaffari S.V."/>
            <person name="Suzuki Y."/>
            <person name="Haramoto Y."/>
            <person name="Yamamoto T.S."/>
            <person name="Takagi C."/>
            <person name="Heald R."/>
            <person name="Miller K."/>
            <person name="Haudenschild C."/>
            <person name="Kitzman J."/>
            <person name="Nakayama T."/>
            <person name="Izutsu Y."/>
            <person name="Robert J."/>
            <person name="Fortriede J."/>
            <person name="Burns K."/>
            <person name="Lotay V."/>
            <person name="Karimi K."/>
            <person name="Yasuoka Y."/>
            <person name="Dichmann D.S."/>
            <person name="Flajnik M.F."/>
            <person name="Houston D.W."/>
            <person name="Shendure J."/>
            <person name="DuPasquier L."/>
            <person name="Vize P.D."/>
            <person name="Zorn A.M."/>
            <person name="Ito M."/>
            <person name="Marcotte E.M."/>
            <person name="Wallingford J.B."/>
            <person name="Ito Y."/>
            <person name="Asashima M."/>
            <person name="Ueno N."/>
            <person name="Matsuda Y."/>
            <person name="Veenstra G.J."/>
            <person name="Fujiyama A."/>
            <person name="Harland R.M."/>
            <person name="Taira M."/>
            <person name="Rokhsar D.S."/>
        </authorList>
    </citation>
    <scope>NUCLEOTIDE SEQUENCE [LARGE SCALE GENOMIC DNA]</scope>
    <source>
        <strain evidence="3">J</strain>
    </source>
</reference>
<dbReference type="InterPro" id="IPR058912">
    <property type="entry name" value="HTH_animal"/>
</dbReference>
<evidence type="ECO:0000259" key="1">
    <source>
        <dbReference type="Pfam" id="PF26215"/>
    </source>
</evidence>
<dbReference type="Proteomes" id="UP000694892">
    <property type="component" value="Chromosome 6S"/>
</dbReference>
<evidence type="ECO:0000313" key="3">
    <source>
        <dbReference type="Proteomes" id="UP000694892"/>
    </source>
</evidence>
<dbReference type="AlphaFoldDB" id="A0A974HEM5"/>
<dbReference type="PANTHER" id="PTHR21301:SF12">
    <property type="match status" value="1"/>
</dbReference>